<keyword evidence="2" id="KW-1003">Cell membrane</keyword>
<feature type="transmembrane region" description="Helical" evidence="7">
    <location>
        <begin position="853"/>
        <end position="874"/>
    </location>
</feature>
<dbReference type="EMBL" id="SDMK01000004">
    <property type="protein sequence ID" value="RXS93895.1"/>
    <property type="molecule type" value="Genomic_DNA"/>
</dbReference>
<evidence type="ECO:0000256" key="7">
    <source>
        <dbReference type="SAM" id="Phobius"/>
    </source>
</evidence>
<name>A0A4Q1SAG4_9BACT</name>
<evidence type="ECO:0000259" key="8">
    <source>
        <dbReference type="Pfam" id="PF02687"/>
    </source>
</evidence>
<keyword evidence="11" id="KW-1185">Reference proteome</keyword>
<dbReference type="InterPro" id="IPR025857">
    <property type="entry name" value="MacB_PCD"/>
</dbReference>
<feature type="transmembrane region" description="Helical" evidence="7">
    <location>
        <begin position="458"/>
        <end position="480"/>
    </location>
</feature>
<feature type="domain" description="ABC3 transporter permease C-terminal" evidence="8">
    <location>
        <begin position="768"/>
        <end position="878"/>
    </location>
</feature>
<reference evidence="10 11" key="1">
    <citation type="journal article" date="2016" name="Int. J. Syst. Evol. Microbiol.">
        <title>Acidipila dinghuensis sp. nov., an acidobacterium isolated from forest soil.</title>
        <authorList>
            <person name="Jiang Y.W."/>
            <person name="Wang J."/>
            <person name="Chen M.H."/>
            <person name="Lv Y.Y."/>
            <person name="Qiu L.H."/>
        </authorList>
    </citation>
    <scope>NUCLEOTIDE SEQUENCE [LARGE SCALE GENOMIC DNA]</scope>
    <source>
        <strain evidence="10 11">DHOF10</strain>
    </source>
</reference>
<keyword evidence="3 7" id="KW-0812">Transmembrane</keyword>
<gene>
    <name evidence="10" type="ORF">ESZ00_17820</name>
</gene>
<feature type="domain" description="ABC3 transporter permease C-terminal" evidence="8">
    <location>
        <begin position="365"/>
        <end position="484"/>
    </location>
</feature>
<dbReference type="Pfam" id="PF12704">
    <property type="entry name" value="MacB_PCD"/>
    <property type="match status" value="2"/>
</dbReference>
<sequence length="888" mass="97765">MSFLSRLVNVFRGERLNREIAEELESHLHEAVEAGRDPQEARRALGNAFQQRQHQETGHDARVLVWLDLLRADILFAWRHLLKHKVVTSAAILSLALAMGACGAAFRLVNALFIRPLPITNPSQLFVARFDGVTFQGEPAHWDSTSYVHMINMRAAVKGQAEVMGVEYAQRYDLTYGSDQAMERATLQHISGWLFPSFGVKPALGRLFTEDDDRYKSSKPYAVISYQYWKNRFGRDPNVLGRSFRINNDLFQIIGVCEEKFTGTEPGMIPDVYLPVTAQGNLDDVGNGWLRILVQLKPGANIDAVRDRMYAVYRTVEQERAKHWTNLPKEFLAGYPREKIVMQSAGSGVSELQSEYRTALIALSALIVLVLLIACANVGNLMSAQAVSRAKEFALRISLGAGRWRLARMVAVESAMLAIASAVLGTAFAAWAAPFVIREIGTRDQPVQLIMTADWRTIGFGLVLTLFVTLIFGLPSALSVSSLKPLSALKGSENVHTGRLRMHLSIAAQTALCFVVLFLAGLFTSTLERLTGKSLGYAPDRLLLLTGTTQHPQPPSVWNQIVERLQSEPDVESASLSSWPLLSGRTENDLVSTNGNPLDKVPARFVWVGPGWLNTMKVTLQGGRDFRIQDASPKVAIVSRQFAKQYFNGANPVGKFFELAAVVNQKRDRIEIIGLTDDVTYKDAHDSMLPVVFMPMRRVDEKNQIQPAGEGIFSVRMKSANPLAQASALQRVIQSEEPSIRISNITTQEDLVRDQLIRERMLTALGGFFAIVALLLAMIGLYGVLNYSVQQREREIGIRIALGATAVNITRIVTAQIFAIAAAGTLIGLGLGEASGKYVQTLLYGVRAGAPSMLLLPAIALLLATALAALPVVLRAIRIDPVTMLRAD</sequence>
<evidence type="ECO:0000259" key="9">
    <source>
        <dbReference type="Pfam" id="PF12704"/>
    </source>
</evidence>
<protein>
    <submittedName>
        <fullName evidence="10">FtsX-like permease family protein</fullName>
    </submittedName>
</protein>
<dbReference type="InterPro" id="IPR017800">
    <property type="entry name" value="ADOP"/>
</dbReference>
<feature type="transmembrane region" description="Helical" evidence="7">
    <location>
        <begin position="86"/>
        <end position="109"/>
    </location>
</feature>
<feature type="domain" description="MacB-like periplasmic core" evidence="9">
    <location>
        <begin position="512"/>
        <end position="727"/>
    </location>
</feature>
<keyword evidence="4 7" id="KW-1133">Transmembrane helix</keyword>
<dbReference type="InterPro" id="IPR003838">
    <property type="entry name" value="ABC3_permease_C"/>
</dbReference>
<dbReference type="Pfam" id="PF02687">
    <property type="entry name" value="FtsX"/>
    <property type="match status" value="2"/>
</dbReference>
<evidence type="ECO:0000313" key="11">
    <source>
        <dbReference type="Proteomes" id="UP000290253"/>
    </source>
</evidence>
<proteinExistence type="inferred from homology"/>
<feature type="transmembrane region" description="Helical" evidence="7">
    <location>
        <begin position="762"/>
        <end position="785"/>
    </location>
</feature>
<accession>A0A4Q1SAG4</accession>
<evidence type="ECO:0000256" key="5">
    <source>
        <dbReference type="ARBA" id="ARBA00023136"/>
    </source>
</evidence>
<feature type="domain" description="MacB-like periplasmic core" evidence="9">
    <location>
        <begin position="89"/>
        <end position="309"/>
    </location>
</feature>
<dbReference type="GO" id="GO:0005886">
    <property type="term" value="C:plasma membrane"/>
    <property type="evidence" value="ECO:0007669"/>
    <property type="project" value="UniProtKB-SubCell"/>
</dbReference>
<dbReference type="InterPro" id="IPR050250">
    <property type="entry name" value="Macrolide_Exporter_MacB"/>
</dbReference>
<dbReference type="NCBIfam" id="TIGR03434">
    <property type="entry name" value="ADOP"/>
    <property type="match status" value="1"/>
</dbReference>
<dbReference type="PANTHER" id="PTHR30572">
    <property type="entry name" value="MEMBRANE COMPONENT OF TRANSPORTER-RELATED"/>
    <property type="match status" value="1"/>
</dbReference>
<dbReference type="GO" id="GO:0022857">
    <property type="term" value="F:transmembrane transporter activity"/>
    <property type="evidence" value="ECO:0007669"/>
    <property type="project" value="TreeGrafter"/>
</dbReference>
<dbReference type="RefSeq" id="WP_129209743.1">
    <property type="nucleotide sequence ID" value="NZ_BMGU01000002.1"/>
</dbReference>
<evidence type="ECO:0000313" key="10">
    <source>
        <dbReference type="EMBL" id="RXS93895.1"/>
    </source>
</evidence>
<feature type="transmembrane region" description="Helical" evidence="7">
    <location>
        <begin position="812"/>
        <end position="832"/>
    </location>
</feature>
<evidence type="ECO:0000256" key="2">
    <source>
        <dbReference type="ARBA" id="ARBA00022475"/>
    </source>
</evidence>
<evidence type="ECO:0000256" key="6">
    <source>
        <dbReference type="ARBA" id="ARBA00038076"/>
    </source>
</evidence>
<feature type="transmembrane region" description="Helical" evidence="7">
    <location>
        <begin position="500"/>
        <end position="523"/>
    </location>
</feature>
<dbReference type="OrthoDB" id="99702at2"/>
<keyword evidence="5 7" id="KW-0472">Membrane</keyword>
<dbReference type="AlphaFoldDB" id="A0A4Q1SAG4"/>
<comment type="caution">
    <text evidence="10">The sequence shown here is derived from an EMBL/GenBank/DDBJ whole genome shotgun (WGS) entry which is preliminary data.</text>
</comment>
<organism evidence="10 11">
    <name type="scientific">Silvibacterium dinghuense</name>
    <dbReference type="NCBI Taxonomy" id="1560006"/>
    <lineage>
        <taxon>Bacteria</taxon>
        <taxon>Pseudomonadati</taxon>
        <taxon>Acidobacteriota</taxon>
        <taxon>Terriglobia</taxon>
        <taxon>Terriglobales</taxon>
        <taxon>Acidobacteriaceae</taxon>
        <taxon>Silvibacterium</taxon>
    </lineage>
</organism>
<feature type="transmembrane region" description="Helical" evidence="7">
    <location>
        <begin position="415"/>
        <end position="437"/>
    </location>
</feature>
<comment type="similarity">
    <text evidence="6">Belongs to the ABC-4 integral membrane protein family.</text>
</comment>
<evidence type="ECO:0000256" key="4">
    <source>
        <dbReference type="ARBA" id="ARBA00022989"/>
    </source>
</evidence>
<evidence type="ECO:0000256" key="1">
    <source>
        <dbReference type="ARBA" id="ARBA00004651"/>
    </source>
</evidence>
<evidence type="ECO:0000256" key="3">
    <source>
        <dbReference type="ARBA" id="ARBA00022692"/>
    </source>
</evidence>
<feature type="transmembrane region" description="Helical" evidence="7">
    <location>
        <begin position="359"/>
        <end position="379"/>
    </location>
</feature>
<dbReference type="Proteomes" id="UP000290253">
    <property type="component" value="Unassembled WGS sequence"/>
</dbReference>
<comment type="subcellular location">
    <subcellularLocation>
        <location evidence="1">Cell membrane</location>
        <topology evidence="1">Multi-pass membrane protein</topology>
    </subcellularLocation>
</comment>
<dbReference type="PANTHER" id="PTHR30572:SF4">
    <property type="entry name" value="ABC TRANSPORTER PERMEASE YTRF"/>
    <property type="match status" value="1"/>
</dbReference>